<dbReference type="GO" id="GO:0008156">
    <property type="term" value="P:negative regulation of DNA replication"/>
    <property type="evidence" value="ECO:0007669"/>
    <property type="project" value="TreeGrafter"/>
</dbReference>
<dbReference type="GO" id="GO:0045786">
    <property type="term" value="P:negative regulation of cell cycle"/>
    <property type="evidence" value="ECO:0007669"/>
    <property type="project" value="TreeGrafter"/>
</dbReference>
<dbReference type="Proteomes" id="UP001487740">
    <property type="component" value="Unassembled WGS sequence"/>
</dbReference>
<keyword evidence="9" id="KW-1185">Reference proteome</keyword>
<comment type="caution">
    <text evidence="8">The sequence shown here is derived from an EMBL/GenBank/DDBJ whole genome shotgun (WGS) entry which is preliminary data.</text>
</comment>
<dbReference type="PANTHER" id="PTHR13372:SF5">
    <property type="entry name" value="GEMININ"/>
    <property type="match status" value="1"/>
</dbReference>
<dbReference type="InterPro" id="IPR022786">
    <property type="entry name" value="Geminin/Multicilin"/>
</dbReference>
<sequence length="219" mass="24069">MTTTTTTTAAFTNTNTAILCVWRFKYPTPALISPLTLNRATMENQKCLRVLHPNVQGQSRLLVSSNGSLSLNTQNRGKKRKNDENLGSAKCKRKDGIFIDSDLKKAVKTASTSTQTDSLQSTTETPPPTAPAATTSTQATIDMLTNDTAPAQYWEALAEKRREALEDTLQENQKLHEKNKELESEVSVLKEENKLLEDMVEEAKQLAALVQSVTGGEAE</sequence>
<evidence type="ECO:0000256" key="1">
    <source>
        <dbReference type="ARBA" id="ARBA00004123"/>
    </source>
</evidence>
<dbReference type="GO" id="GO:0005634">
    <property type="term" value="C:nucleus"/>
    <property type="evidence" value="ECO:0007669"/>
    <property type="project" value="UniProtKB-SubCell"/>
</dbReference>
<dbReference type="PANTHER" id="PTHR13372">
    <property type="entry name" value="GEMININ"/>
    <property type="match status" value="1"/>
</dbReference>
<dbReference type="Pfam" id="PF07412">
    <property type="entry name" value="Geminin"/>
    <property type="match status" value="1"/>
</dbReference>
<proteinExistence type="inferred from homology"/>
<accession>A0AAW0THW4</accession>
<feature type="region of interest" description="Disordered" evidence="7">
    <location>
        <begin position="66"/>
        <end position="87"/>
    </location>
</feature>
<evidence type="ECO:0000256" key="2">
    <source>
        <dbReference type="ARBA" id="ARBA00007979"/>
    </source>
</evidence>
<evidence type="ECO:0000313" key="8">
    <source>
        <dbReference type="EMBL" id="KAK8386873.1"/>
    </source>
</evidence>
<dbReference type="SUPFAM" id="SSF111469">
    <property type="entry name" value="Geminin coiled-coil domain"/>
    <property type="match status" value="1"/>
</dbReference>
<feature type="coiled-coil region" evidence="6">
    <location>
        <begin position="155"/>
        <end position="209"/>
    </location>
</feature>
<comment type="subcellular location">
    <subcellularLocation>
        <location evidence="1">Nucleus</location>
    </subcellularLocation>
</comment>
<dbReference type="CDD" id="cd22589">
    <property type="entry name" value="geminin_CC"/>
    <property type="match status" value="1"/>
</dbReference>
<feature type="compositionally biased region" description="Low complexity" evidence="7">
    <location>
        <begin position="110"/>
        <end position="124"/>
    </location>
</feature>
<comment type="similarity">
    <text evidence="2">Belongs to the geminin family.</text>
</comment>
<evidence type="ECO:0000256" key="5">
    <source>
        <dbReference type="ARBA" id="ARBA00023306"/>
    </source>
</evidence>
<keyword evidence="5" id="KW-0131">Cell cycle</keyword>
<dbReference type="AlphaFoldDB" id="A0AAW0THW4"/>
<dbReference type="EMBL" id="JARAKH010000030">
    <property type="protein sequence ID" value="KAK8386873.1"/>
    <property type="molecule type" value="Genomic_DNA"/>
</dbReference>
<name>A0AAW0THW4_SCYPA</name>
<reference evidence="8 9" key="1">
    <citation type="submission" date="2023-03" db="EMBL/GenBank/DDBJ databases">
        <title>High-quality genome of Scylla paramamosain provides insights in environmental adaptation.</title>
        <authorList>
            <person name="Zhang L."/>
        </authorList>
    </citation>
    <scope>NUCLEOTIDE SEQUENCE [LARGE SCALE GENOMIC DNA]</scope>
    <source>
        <strain evidence="8">LZ_2023a</strain>
        <tissue evidence="8">Muscle</tissue>
    </source>
</reference>
<evidence type="ECO:0000313" key="9">
    <source>
        <dbReference type="Proteomes" id="UP001487740"/>
    </source>
</evidence>
<evidence type="ECO:0000256" key="4">
    <source>
        <dbReference type="ARBA" id="ARBA00023242"/>
    </source>
</evidence>
<keyword evidence="3 6" id="KW-0175">Coiled coil</keyword>
<keyword evidence="4" id="KW-0539">Nucleus</keyword>
<organism evidence="8 9">
    <name type="scientific">Scylla paramamosain</name>
    <name type="common">Mud crab</name>
    <dbReference type="NCBI Taxonomy" id="85552"/>
    <lineage>
        <taxon>Eukaryota</taxon>
        <taxon>Metazoa</taxon>
        <taxon>Ecdysozoa</taxon>
        <taxon>Arthropoda</taxon>
        <taxon>Crustacea</taxon>
        <taxon>Multicrustacea</taxon>
        <taxon>Malacostraca</taxon>
        <taxon>Eumalacostraca</taxon>
        <taxon>Eucarida</taxon>
        <taxon>Decapoda</taxon>
        <taxon>Pleocyemata</taxon>
        <taxon>Brachyura</taxon>
        <taxon>Eubrachyura</taxon>
        <taxon>Portunoidea</taxon>
        <taxon>Portunidae</taxon>
        <taxon>Portuninae</taxon>
        <taxon>Scylla</taxon>
    </lineage>
</organism>
<feature type="region of interest" description="Disordered" evidence="7">
    <location>
        <begin position="110"/>
        <end position="134"/>
    </location>
</feature>
<evidence type="ECO:0000256" key="7">
    <source>
        <dbReference type="SAM" id="MobiDB-lite"/>
    </source>
</evidence>
<dbReference type="Gene3D" id="1.20.5.1180">
    <property type="entry name" value="Geminin coiled-coil domain"/>
    <property type="match status" value="1"/>
</dbReference>
<evidence type="ECO:0000256" key="6">
    <source>
        <dbReference type="SAM" id="Coils"/>
    </source>
</evidence>
<evidence type="ECO:0000256" key="3">
    <source>
        <dbReference type="ARBA" id="ARBA00023054"/>
    </source>
</evidence>
<protein>
    <recommendedName>
        <fullName evidence="10">Geminin</fullName>
    </recommendedName>
</protein>
<evidence type="ECO:0008006" key="10">
    <source>
        <dbReference type="Google" id="ProtNLM"/>
    </source>
</evidence>
<gene>
    <name evidence="8" type="ORF">O3P69_017945</name>
</gene>